<feature type="domain" description="Prion-inhibition and propagation HeLo" evidence="2">
    <location>
        <begin position="7"/>
        <end position="216"/>
    </location>
</feature>
<feature type="region of interest" description="Disordered" evidence="1">
    <location>
        <begin position="105"/>
        <end position="134"/>
    </location>
</feature>
<sequence>MAETAATASGIAGLVGVLQSLLQCYKDFLTARDFGDDFAVCQLRAALLENSTVTWAIAVGLQNESGEPRNEFLVQRPTEARAKLVKTTLELIRKQLDTTNKELDAYTTEEESSDDASGEEAHSSATEAEDKPSTMRRMANKLHRTVHRQHDAEHPGTLKRTTWALVDKARLEATLGKATTLVDRLNTDFAPIDQKQQLEKYCEVVKELKLSDQELTNIGAAVGDQVFKTVVKMLQHERATGDRFVGMKITKEGTVNIGDYYDKEWKGDAERQPSKNDTFEEMSVTDTAFVNVGDNFGGKNPLQMRFEQQEAARKRAESGSAGY</sequence>
<protein>
    <recommendedName>
        <fullName evidence="2">Prion-inhibition and propagation HeLo domain-containing protein</fullName>
    </recommendedName>
</protein>
<dbReference type="Proteomes" id="UP001187734">
    <property type="component" value="Unassembled WGS sequence"/>
</dbReference>
<evidence type="ECO:0000313" key="3">
    <source>
        <dbReference type="EMBL" id="SPJ74468.1"/>
    </source>
</evidence>
<keyword evidence="4" id="KW-1185">Reference proteome</keyword>
<gene>
    <name evidence="3" type="ORF">FTOL_04199</name>
</gene>
<evidence type="ECO:0000259" key="2">
    <source>
        <dbReference type="Pfam" id="PF14479"/>
    </source>
</evidence>
<dbReference type="AlphaFoldDB" id="A0AAE8M6H1"/>
<organism evidence="3 4">
    <name type="scientific">Fusarium torulosum</name>
    <dbReference type="NCBI Taxonomy" id="33205"/>
    <lineage>
        <taxon>Eukaryota</taxon>
        <taxon>Fungi</taxon>
        <taxon>Dikarya</taxon>
        <taxon>Ascomycota</taxon>
        <taxon>Pezizomycotina</taxon>
        <taxon>Sordariomycetes</taxon>
        <taxon>Hypocreomycetidae</taxon>
        <taxon>Hypocreales</taxon>
        <taxon>Nectriaceae</taxon>
        <taxon>Fusarium</taxon>
    </lineage>
</organism>
<evidence type="ECO:0000256" key="1">
    <source>
        <dbReference type="SAM" id="MobiDB-lite"/>
    </source>
</evidence>
<feature type="compositionally biased region" description="Acidic residues" evidence="1">
    <location>
        <begin position="107"/>
        <end position="118"/>
    </location>
</feature>
<comment type="caution">
    <text evidence="3">The sequence shown here is derived from an EMBL/GenBank/DDBJ whole genome shotgun (WGS) entry which is preliminary data.</text>
</comment>
<dbReference type="Gene3D" id="1.20.120.1020">
    <property type="entry name" value="Prion-inhibition and propagation, HeLo domain"/>
    <property type="match status" value="1"/>
</dbReference>
<accession>A0AAE8M6H1</accession>
<dbReference type="Pfam" id="PF14479">
    <property type="entry name" value="HeLo"/>
    <property type="match status" value="1"/>
</dbReference>
<reference evidence="3" key="1">
    <citation type="submission" date="2018-03" db="EMBL/GenBank/DDBJ databases">
        <authorList>
            <person name="Guldener U."/>
        </authorList>
    </citation>
    <scope>NUCLEOTIDE SEQUENCE</scope>
</reference>
<dbReference type="InterPro" id="IPR029498">
    <property type="entry name" value="HeLo_dom"/>
</dbReference>
<dbReference type="EMBL" id="ONZP01000123">
    <property type="protein sequence ID" value="SPJ74468.1"/>
    <property type="molecule type" value="Genomic_DNA"/>
</dbReference>
<evidence type="ECO:0000313" key="4">
    <source>
        <dbReference type="Proteomes" id="UP001187734"/>
    </source>
</evidence>
<name>A0AAE8M6H1_9HYPO</name>
<dbReference type="InterPro" id="IPR038305">
    <property type="entry name" value="HeLo_sf"/>
</dbReference>
<proteinExistence type="predicted"/>